<dbReference type="Pfam" id="PF00125">
    <property type="entry name" value="Histone"/>
    <property type="match status" value="1"/>
</dbReference>
<dbReference type="GO" id="GO:0046982">
    <property type="term" value="F:protein heterodimerization activity"/>
    <property type="evidence" value="ECO:0007669"/>
    <property type="project" value="InterPro"/>
</dbReference>
<keyword evidence="4" id="KW-0010">Activator</keyword>
<evidence type="ECO:0000313" key="11">
    <source>
        <dbReference type="Proteomes" id="UP000825935"/>
    </source>
</evidence>
<protein>
    <recommendedName>
        <fullName evidence="9">Core Histone H2A/H2B/H3 domain-containing protein</fullName>
    </recommendedName>
</protein>
<dbReference type="GO" id="GO:0000981">
    <property type="term" value="F:DNA-binding transcription factor activity, RNA polymerase II-specific"/>
    <property type="evidence" value="ECO:0007669"/>
    <property type="project" value="TreeGrafter"/>
</dbReference>
<organism evidence="10 11">
    <name type="scientific">Ceratopteris richardii</name>
    <name type="common">Triangle waterfern</name>
    <dbReference type="NCBI Taxonomy" id="49495"/>
    <lineage>
        <taxon>Eukaryota</taxon>
        <taxon>Viridiplantae</taxon>
        <taxon>Streptophyta</taxon>
        <taxon>Embryophyta</taxon>
        <taxon>Tracheophyta</taxon>
        <taxon>Polypodiopsida</taxon>
        <taxon>Polypodiidae</taxon>
        <taxon>Polypodiales</taxon>
        <taxon>Pteridineae</taxon>
        <taxon>Pteridaceae</taxon>
        <taxon>Parkerioideae</taxon>
        <taxon>Ceratopteris</taxon>
    </lineage>
</organism>
<evidence type="ECO:0000313" key="10">
    <source>
        <dbReference type="EMBL" id="KAH7292296.1"/>
    </source>
</evidence>
<evidence type="ECO:0000256" key="3">
    <source>
        <dbReference type="ARBA" id="ARBA00023125"/>
    </source>
</evidence>
<feature type="compositionally biased region" description="Polar residues" evidence="8">
    <location>
        <begin position="1"/>
        <end position="19"/>
    </location>
</feature>
<reference evidence="10" key="1">
    <citation type="submission" date="2021-08" db="EMBL/GenBank/DDBJ databases">
        <title>WGS assembly of Ceratopteris richardii.</title>
        <authorList>
            <person name="Marchant D.B."/>
            <person name="Chen G."/>
            <person name="Jenkins J."/>
            <person name="Shu S."/>
            <person name="Leebens-Mack J."/>
            <person name="Grimwood J."/>
            <person name="Schmutz J."/>
            <person name="Soltis P."/>
            <person name="Soltis D."/>
            <person name="Chen Z.-H."/>
        </authorList>
    </citation>
    <scope>NUCLEOTIDE SEQUENCE</scope>
    <source>
        <strain evidence="10">Whitten #5841</strain>
        <tissue evidence="10">Leaf</tissue>
    </source>
</reference>
<keyword evidence="6" id="KW-0539">Nucleus</keyword>
<dbReference type="OrthoDB" id="1272441at2759"/>
<dbReference type="FunFam" id="1.10.20.10:FF:000006">
    <property type="entry name" value="Nuclear transcription factor Y subunit gamma"/>
    <property type="match status" value="1"/>
</dbReference>
<comment type="similarity">
    <text evidence="7">Belongs to the NFYC/HAP5 subunit family.</text>
</comment>
<dbReference type="PANTHER" id="PTHR10252">
    <property type="entry name" value="HISTONE-LIKE TRANSCRIPTION FACTOR CCAAT-RELATED"/>
    <property type="match status" value="1"/>
</dbReference>
<dbReference type="GO" id="GO:0000978">
    <property type="term" value="F:RNA polymerase II cis-regulatory region sequence-specific DNA binding"/>
    <property type="evidence" value="ECO:0007669"/>
    <property type="project" value="TreeGrafter"/>
</dbReference>
<dbReference type="GO" id="GO:0005634">
    <property type="term" value="C:nucleus"/>
    <property type="evidence" value="ECO:0007669"/>
    <property type="project" value="UniProtKB-SubCell"/>
</dbReference>
<accession>A0A8T2R7G9</accession>
<dbReference type="InterPro" id="IPR009072">
    <property type="entry name" value="Histone-fold"/>
</dbReference>
<evidence type="ECO:0000256" key="6">
    <source>
        <dbReference type="ARBA" id="ARBA00023242"/>
    </source>
</evidence>
<keyword evidence="3" id="KW-0238">DNA-binding</keyword>
<gene>
    <name evidence="10" type="ORF">KP509_29G060900</name>
</gene>
<comment type="caution">
    <text evidence="10">The sequence shown here is derived from an EMBL/GenBank/DDBJ whole genome shotgun (WGS) entry which is preliminary data.</text>
</comment>
<dbReference type="EMBL" id="CM035434">
    <property type="protein sequence ID" value="KAH7292296.1"/>
    <property type="molecule type" value="Genomic_DNA"/>
</dbReference>
<dbReference type="Proteomes" id="UP000825935">
    <property type="component" value="Chromosome 29"/>
</dbReference>
<comment type="subcellular location">
    <subcellularLocation>
        <location evidence="1">Nucleus</location>
    </subcellularLocation>
</comment>
<evidence type="ECO:0000256" key="1">
    <source>
        <dbReference type="ARBA" id="ARBA00004123"/>
    </source>
</evidence>
<dbReference type="CDD" id="cd22908">
    <property type="entry name" value="HFD_NFYC-like"/>
    <property type="match status" value="1"/>
</dbReference>
<evidence type="ECO:0000256" key="7">
    <source>
        <dbReference type="ARBA" id="ARBA00038129"/>
    </source>
</evidence>
<evidence type="ECO:0000256" key="8">
    <source>
        <dbReference type="SAM" id="MobiDB-lite"/>
    </source>
</evidence>
<sequence>MEQQSSQQAAVVGTAQSHGLASGQPHMQYGIAPGVQPAGVMPGQPPSGYPAPPMQPMGYQNMHMQQLQHFWATQRQEIEQVTDFKNHQLPLARIKKIMKADEDVKMISAEAPVLFAKACEMFTLELTLRSWMHAEENKRRTLQRNDIAAAITRTDIFDFLVDIVPRDEVKEDGLPVARTGIPPADAVPYGGMYYMPQAQTPGYGAPLPQVGQNVTGSPAYIVGRPAMHVDPSMYMGQMAGMSYVPPQMWPAPSAEEQAEVRPESPSENASGS</sequence>
<feature type="region of interest" description="Disordered" evidence="8">
    <location>
        <begin position="1"/>
        <end position="28"/>
    </location>
</feature>
<keyword evidence="5" id="KW-0804">Transcription</keyword>
<evidence type="ECO:0000256" key="2">
    <source>
        <dbReference type="ARBA" id="ARBA00023015"/>
    </source>
</evidence>
<keyword evidence="2" id="KW-0805">Transcription regulation</keyword>
<dbReference type="OMA" id="CMDETEE"/>
<dbReference type="AlphaFoldDB" id="A0A8T2R7G9"/>
<evidence type="ECO:0000259" key="9">
    <source>
        <dbReference type="Pfam" id="PF00125"/>
    </source>
</evidence>
<proteinExistence type="inferred from homology"/>
<dbReference type="EMBL" id="CM035434">
    <property type="protein sequence ID" value="KAH7292297.1"/>
    <property type="molecule type" value="Genomic_DNA"/>
</dbReference>
<dbReference type="InterPro" id="IPR050568">
    <property type="entry name" value="Transcr_DNA_Rep_Reg"/>
</dbReference>
<evidence type="ECO:0000256" key="4">
    <source>
        <dbReference type="ARBA" id="ARBA00023159"/>
    </source>
</evidence>
<keyword evidence="11" id="KW-1185">Reference proteome</keyword>
<feature type="region of interest" description="Disordered" evidence="8">
    <location>
        <begin position="248"/>
        <end position="272"/>
    </location>
</feature>
<feature type="domain" description="Core Histone H2A/H2B/H3" evidence="9">
    <location>
        <begin position="78"/>
        <end position="151"/>
    </location>
</feature>
<dbReference type="Gene3D" id="1.10.20.10">
    <property type="entry name" value="Histone, subunit A"/>
    <property type="match status" value="1"/>
</dbReference>
<name>A0A8T2R7G9_CERRI</name>
<dbReference type="InterPro" id="IPR007125">
    <property type="entry name" value="H2A/H2B/H3"/>
</dbReference>
<dbReference type="SUPFAM" id="SSF47113">
    <property type="entry name" value="Histone-fold"/>
    <property type="match status" value="1"/>
</dbReference>
<evidence type="ECO:0000256" key="5">
    <source>
        <dbReference type="ARBA" id="ARBA00023163"/>
    </source>
</evidence>
<dbReference type="PANTHER" id="PTHR10252:SF8">
    <property type="entry name" value="NUCLEAR TRANSCRIPTION FACTOR Y SUBUNIT GAMMA"/>
    <property type="match status" value="1"/>
</dbReference>